<feature type="domain" description="Helicase ATP-binding" evidence="13">
    <location>
        <begin position="297"/>
        <end position="464"/>
    </location>
</feature>
<evidence type="ECO:0000256" key="1">
    <source>
        <dbReference type="ARBA" id="ARBA00022515"/>
    </source>
</evidence>
<dbReference type="GO" id="GO:0008270">
    <property type="term" value="F:zinc ion binding"/>
    <property type="evidence" value="ECO:0007669"/>
    <property type="project" value="UniProtKB-UniRule"/>
</dbReference>
<dbReference type="GO" id="GO:0016887">
    <property type="term" value="F:ATP hydrolysis activity"/>
    <property type="evidence" value="ECO:0007669"/>
    <property type="project" value="RHEA"/>
</dbReference>
<dbReference type="Pfam" id="PF00271">
    <property type="entry name" value="Helicase_C"/>
    <property type="match status" value="1"/>
</dbReference>
<dbReference type="Pfam" id="PF00270">
    <property type="entry name" value="DEAD"/>
    <property type="match status" value="1"/>
</dbReference>
<sequence length="838" mass="93983">MQSYVEVLINLPKISGTYHYHLPPDLVGSVKPGSLVIVPFGPQRVQGIIVKHIDVPEVAETRPVEDLVEGLPPLTSTQLALAYWLADETLAPLGACIELMLPPGLTQRADTLVRLISAGEIDLAAFSPLEKRLIRLLQKRGDLRGRQIDAFIPKIEWRGVARRLVRKGVLSMRAILPEPRIRPKTVRKVMLTRDPADIDQAGQSFSRFAQVHARREAVLRFLASEAKLVESKQVYAQTGANNADLKTLERMGWIEFVEDQVWRDPLEDLPFIPALLPELTHDQDAAWEIIRSGLDQARQGRTPQPFLLHGVTGSGKTEIYLRAVRETLAAGKGAIILVPEISLTPQTVQRFSARFPGKVGVIHSQLSAGERYDTWLRVRMGELPVIIGPRSALFVPMPNIGLIVVDECDQDSYDQQDRSPYYRGVPTAVACARLSGAPIILGSATPQITQFYQAVHGNWKYIELPKRILAHRESIERHVRRLGIDLTLTAGEGQTADLGLPRVTIVDMRTELKDGNRTIFSRDLQGAIQDVLASHQQAILFLNRRGSASYVFCRECGYVVSCPRDDKPLTYHRSLDGLLCHTCGYQRQVPKRCPVCGSRQIRQLGTGTEKVEQQVKEFFPGARTLRWDAETTQTKGAHERILSQFTHQKADILIGTQMLAKGLDLPLVTLVGVILAEVGLNLPDYRSTERTFQLLTQVAGRAGRSPLGGRVIIQTYQPEHYAIQTAAKHDYAAFYQQEIDYRRQLRYPPFTRLVRLEYRHQDPHIAEEAALSLAGKLQGWIAEGGQPVSLIGPVPCFFTRLHGRYRWQIILRGPDPKELLRNRLPADWIIEVDPPSLL</sequence>
<keyword evidence="1 12" id="KW-0639">Primosome</keyword>
<gene>
    <name evidence="12 15" type="primary">priA</name>
    <name evidence="15" type="ORF">CFX1CAM_0160</name>
</gene>
<evidence type="ECO:0000256" key="2">
    <source>
        <dbReference type="ARBA" id="ARBA00022705"/>
    </source>
</evidence>
<comment type="cofactor">
    <cofactor evidence="12">
        <name>Zn(2+)</name>
        <dbReference type="ChEBI" id="CHEBI:29105"/>
    </cofactor>
    <text evidence="12">Binds 2 zinc ions per subunit.</text>
</comment>
<evidence type="ECO:0000313" key="15">
    <source>
        <dbReference type="EMBL" id="SMX53226.1"/>
    </source>
</evidence>
<feature type="binding site" evidence="12">
    <location>
        <position position="583"/>
    </location>
    <ligand>
        <name>Zn(2+)</name>
        <dbReference type="ChEBI" id="CHEBI:29105"/>
        <label>2</label>
    </ligand>
</feature>
<dbReference type="GO" id="GO:0003677">
    <property type="term" value="F:DNA binding"/>
    <property type="evidence" value="ECO:0007669"/>
    <property type="project" value="UniProtKB-UniRule"/>
</dbReference>
<dbReference type="PANTHER" id="PTHR30580:SF0">
    <property type="entry name" value="PRIMOSOMAL PROTEIN N"/>
    <property type="match status" value="1"/>
</dbReference>
<dbReference type="GO" id="GO:0006302">
    <property type="term" value="P:double-strand break repair"/>
    <property type="evidence" value="ECO:0007669"/>
    <property type="project" value="InterPro"/>
</dbReference>
<dbReference type="HAMAP" id="MF_00983">
    <property type="entry name" value="PriA"/>
    <property type="match status" value="1"/>
</dbReference>
<evidence type="ECO:0000256" key="10">
    <source>
        <dbReference type="ARBA" id="ARBA00023235"/>
    </source>
</evidence>
<reference evidence="16" key="1">
    <citation type="submission" date="2017-05" db="EMBL/GenBank/DDBJ databases">
        <authorList>
            <person name="Kirkegaard R."/>
            <person name="Mcilroy J S."/>
        </authorList>
    </citation>
    <scope>NUCLEOTIDE SEQUENCE [LARGE SCALE GENOMIC DNA]</scope>
</reference>
<dbReference type="EMBL" id="LT859958">
    <property type="protein sequence ID" value="SMX53226.1"/>
    <property type="molecule type" value="Genomic_DNA"/>
</dbReference>
<dbReference type="EC" id="5.6.2.4" evidence="12"/>
<comment type="caution">
    <text evidence="12">Lacks conserved residue(s) required for the propagation of feature annotation.</text>
</comment>
<dbReference type="Gene3D" id="3.40.1440.60">
    <property type="entry name" value="PriA, 3(prime) DNA-binding domain"/>
    <property type="match status" value="1"/>
</dbReference>
<dbReference type="Proteomes" id="UP000195514">
    <property type="component" value="Chromosome I"/>
</dbReference>
<dbReference type="CDD" id="cd18804">
    <property type="entry name" value="SF2_C_priA"/>
    <property type="match status" value="1"/>
</dbReference>
<accession>A0A1Y6K0Y1</accession>
<proteinExistence type="inferred from homology"/>
<dbReference type="GO" id="GO:0006270">
    <property type="term" value="P:DNA replication initiation"/>
    <property type="evidence" value="ECO:0007669"/>
    <property type="project" value="TreeGrafter"/>
</dbReference>
<keyword evidence="6 12" id="KW-0347">Helicase</keyword>
<dbReference type="InterPro" id="IPR027417">
    <property type="entry name" value="P-loop_NTPase"/>
</dbReference>
<feature type="binding site" evidence="12">
    <location>
        <position position="562"/>
    </location>
    <ligand>
        <name>Zn(2+)</name>
        <dbReference type="ChEBI" id="CHEBI:29105"/>
        <label>2</label>
    </ligand>
</feature>
<dbReference type="InterPro" id="IPR041236">
    <property type="entry name" value="PriA_C"/>
</dbReference>
<dbReference type="Gene3D" id="3.40.50.300">
    <property type="entry name" value="P-loop containing nucleotide triphosphate hydrolases"/>
    <property type="match status" value="2"/>
</dbReference>
<dbReference type="SMART" id="SM00487">
    <property type="entry name" value="DEXDc"/>
    <property type="match status" value="1"/>
</dbReference>
<keyword evidence="2 12" id="KW-0235">DNA replication</keyword>
<feature type="binding site" evidence="12">
    <location>
        <position position="593"/>
    </location>
    <ligand>
        <name>Zn(2+)</name>
        <dbReference type="ChEBI" id="CHEBI:29105"/>
        <label>1</label>
    </ligand>
</feature>
<dbReference type="InterPro" id="IPR041222">
    <property type="entry name" value="PriA_3primeBD"/>
</dbReference>
<evidence type="ECO:0000313" key="16">
    <source>
        <dbReference type="Proteomes" id="UP000195514"/>
    </source>
</evidence>
<dbReference type="CDD" id="cd17929">
    <property type="entry name" value="DEXHc_priA"/>
    <property type="match status" value="1"/>
</dbReference>
<dbReference type="GO" id="GO:0005524">
    <property type="term" value="F:ATP binding"/>
    <property type="evidence" value="ECO:0007669"/>
    <property type="project" value="UniProtKB-UniRule"/>
</dbReference>
<dbReference type="RefSeq" id="WP_087861178.1">
    <property type="nucleotide sequence ID" value="NZ_LT859958.1"/>
</dbReference>
<feature type="binding site" evidence="12">
    <location>
        <position position="556"/>
    </location>
    <ligand>
        <name>Zn(2+)</name>
        <dbReference type="ChEBI" id="CHEBI:29105"/>
        <label>1</label>
    </ligand>
</feature>
<keyword evidence="10 12" id="KW-0413">Isomerase</keyword>
<dbReference type="InterPro" id="IPR001650">
    <property type="entry name" value="Helicase_C-like"/>
</dbReference>
<keyword evidence="8 12" id="KW-0067">ATP-binding</keyword>
<evidence type="ECO:0000259" key="14">
    <source>
        <dbReference type="PROSITE" id="PS51194"/>
    </source>
</evidence>
<comment type="catalytic activity">
    <reaction evidence="12">
        <text>Couples ATP hydrolysis with the unwinding of duplex DNA by translocating in the 3'-5' direction.</text>
        <dbReference type="EC" id="5.6.2.4"/>
    </reaction>
</comment>
<dbReference type="InterPro" id="IPR014001">
    <property type="entry name" value="Helicase_ATP-bd"/>
</dbReference>
<protein>
    <recommendedName>
        <fullName evidence="12">Replication restart protein PriA</fullName>
    </recommendedName>
    <alternativeName>
        <fullName evidence="12">ATP-dependent DNA helicase PriA</fullName>
        <ecNumber evidence="12">5.6.2.4</ecNumber>
    </alternativeName>
    <alternativeName>
        <fullName evidence="12">DNA 3'-5' helicase PriA</fullName>
    </alternativeName>
</protein>
<name>A0A1Y6K0Y1_9CHLR</name>
<dbReference type="PROSITE" id="PS51192">
    <property type="entry name" value="HELICASE_ATP_BIND_1"/>
    <property type="match status" value="1"/>
</dbReference>
<dbReference type="NCBIfam" id="TIGR00595">
    <property type="entry name" value="priA"/>
    <property type="match status" value="1"/>
</dbReference>
<evidence type="ECO:0000256" key="7">
    <source>
        <dbReference type="ARBA" id="ARBA00022833"/>
    </source>
</evidence>
<keyword evidence="16" id="KW-1185">Reference proteome</keyword>
<dbReference type="PANTHER" id="PTHR30580">
    <property type="entry name" value="PRIMOSOMAL PROTEIN N"/>
    <property type="match status" value="1"/>
</dbReference>
<dbReference type="KEGG" id="abat:CFX1CAM_0160"/>
<dbReference type="InterPro" id="IPR042115">
    <property type="entry name" value="PriA_3primeBD_sf"/>
</dbReference>
<dbReference type="GO" id="GO:0043138">
    <property type="term" value="F:3'-5' DNA helicase activity"/>
    <property type="evidence" value="ECO:0007669"/>
    <property type="project" value="UniProtKB-EC"/>
</dbReference>
<keyword evidence="5 12" id="KW-0378">Hydrolase</keyword>
<dbReference type="Pfam" id="PF18074">
    <property type="entry name" value="PriA_C"/>
    <property type="match status" value="1"/>
</dbReference>
<dbReference type="InterPro" id="IPR005259">
    <property type="entry name" value="PriA"/>
</dbReference>
<dbReference type="Pfam" id="PF17764">
    <property type="entry name" value="PriA_3primeBD"/>
    <property type="match status" value="1"/>
</dbReference>
<comment type="catalytic activity">
    <reaction evidence="11 12">
        <text>ATP + H2O = ADP + phosphate + H(+)</text>
        <dbReference type="Rhea" id="RHEA:13065"/>
        <dbReference type="ChEBI" id="CHEBI:15377"/>
        <dbReference type="ChEBI" id="CHEBI:15378"/>
        <dbReference type="ChEBI" id="CHEBI:30616"/>
        <dbReference type="ChEBI" id="CHEBI:43474"/>
        <dbReference type="ChEBI" id="CHEBI:456216"/>
        <dbReference type="EC" id="5.6.2.4"/>
    </reaction>
</comment>
<keyword evidence="7 12" id="KW-0862">Zinc</keyword>
<evidence type="ECO:0000256" key="9">
    <source>
        <dbReference type="ARBA" id="ARBA00023125"/>
    </source>
</evidence>
<dbReference type="OrthoDB" id="9759544at2"/>
<evidence type="ECO:0000256" key="12">
    <source>
        <dbReference type="HAMAP-Rule" id="MF_00983"/>
    </source>
</evidence>
<dbReference type="PROSITE" id="PS51194">
    <property type="entry name" value="HELICASE_CTER"/>
    <property type="match status" value="1"/>
</dbReference>
<feature type="binding site" evidence="12">
    <location>
        <position position="553"/>
    </location>
    <ligand>
        <name>Zn(2+)</name>
        <dbReference type="ChEBI" id="CHEBI:29105"/>
        <label>1</label>
    </ligand>
</feature>
<dbReference type="GO" id="GO:1990077">
    <property type="term" value="C:primosome complex"/>
    <property type="evidence" value="ECO:0007669"/>
    <property type="project" value="UniProtKB-UniRule"/>
</dbReference>
<evidence type="ECO:0000256" key="5">
    <source>
        <dbReference type="ARBA" id="ARBA00022801"/>
    </source>
</evidence>
<feature type="binding site" evidence="12">
    <location>
        <position position="580"/>
    </location>
    <ligand>
        <name>Zn(2+)</name>
        <dbReference type="ChEBI" id="CHEBI:29105"/>
        <label>2</label>
    </ligand>
</feature>
<keyword evidence="9 12" id="KW-0238">DNA-binding</keyword>
<feature type="domain" description="Helicase C-terminal" evidence="14">
    <location>
        <begin position="588"/>
        <end position="742"/>
    </location>
</feature>
<dbReference type="FunFam" id="3.40.50.300:FF:000489">
    <property type="entry name" value="Primosome assembly protein PriA"/>
    <property type="match status" value="1"/>
</dbReference>
<feature type="binding site" evidence="12">
    <location>
        <position position="596"/>
    </location>
    <ligand>
        <name>Zn(2+)</name>
        <dbReference type="ChEBI" id="CHEBI:29105"/>
        <label>1</label>
    </ligand>
</feature>
<organism evidence="15 16">
    <name type="scientific">Candidatus Brevifilum fermentans</name>
    <dbReference type="NCBI Taxonomy" id="1986204"/>
    <lineage>
        <taxon>Bacteria</taxon>
        <taxon>Bacillati</taxon>
        <taxon>Chloroflexota</taxon>
        <taxon>Anaerolineae</taxon>
        <taxon>Anaerolineales</taxon>
        <taxon>Anaerolineaceae</taxon>
        <taxon>Candidatus Brevifilum</taxon>
    </lineage>
</organism>
<keyword evidence="4 12" id="KW-0547">Nucleotide-binding</keyword>
<keyword evidence="3 12" id="KW-0479">Metal-binding</keyword>
<evidence type="ECO:0000256" key="11">
    <source>
        <dbReference type="ARBA" id="ARBA00048988"/>
    </source>
</evidence>
<evidence type="ECO:0000256" key="4">
    <source>
        <dbReference type="ARBA" id="ARBA00022741"/>
    </source>
</evidence>
<evidence type="ECO:0000256" key="8">
    <source>
        <dbReference type="ARBA" id="ARBA00022840"/>
    </source>
</evidence>
<evidence type="ECO:0000256" key="3">
    <source>
        <dbReference type="ARBA" id="ARBA00022723"/>
    </source>
</evidence>
<dbReference type="InterPro" id="IPR011545">
    <property type="entry name" value="DEAD/DEAH_box_helicase_dom"/>
</dbReference>
<dbReference type="GO" id="GO:0006310">
    <property type="term" value="P:DNA recombination"/>
    <property type="evidence" value="ECO:0007669"/>
    <property type="project" value="InterPro"/>
</dbReference>
<dbReference type="AlphaFoldDB" id="A0A1Y6K0Y1"/>
<comment type="subunit">
    <text evidence="12">Component of the replication restart primosome.</text>
</comment>
<dbReference type="GO" id="GO:0006269">
    <property type="term" value="P:DNA replication, synthesis of primer"/>
    <property type="evidence" value="ECO:0007669"/>
    <property type="project" value="UniProtKB-KW"/>
</dbReference>
<evidence type="ECO:0000256" key="6">
    <source>
        <dbReference type="ARBA" id="ARBA00022806"/>
    </source>
</evidence>
<comment type="similarity">
    <text evidence="12">Belongs to the helicase family. PriA subfamily.</text>
</comment>
<dbReference type="SUPFAM" id="SSF52540">
    <property type="entry name" value="P-loop containing nucleoside triphosphate hydrolases"/>
    <property type="match status" value="2"/>
</dbReference>
<dbReference type="SMART" id="SM00490">
    <property type="entry name" value="HELICc"/>
    <property type="match status" value="1"/>
</dbReference>
<evidence type="ECO:0000259" key="13">
    <source>
        <dbReference type="PROSITE" id="PS51192"/>
    </source>
</evidence>
<comment type="function">
    <text evidence="12">Initiates the restart of stalled replication forks, which reloads the replicative helicase on sites other than the origin of replication. Recognizes and binds to abandoned replication forks and remodels them to uncover a helicase loading site. Promotes assembly of the primosome at these replication forks.</text>
</comment>